<feature type="signal peptide" evidence="1">
    <location>
        <begin position="1"/>
        <end position="20"/>
    </location>
</feature>
<reference evidence="3" key="1">
    <citation type="submission" date="2024-02" db="UniProtKB">
        <authorList>
            <consortium name="WormBaseParasite"/>
        </authorList>
    </citation>
    <scope>IDENTIFICATION</scope>
</reference>
<keyword evidence="2" id="KW-1185">Reference proteome</keyword>
<evidence type="ECO:0000313" key="3">
    <source>
        <dbReference type="WBParaSite" id="MBELARI_LOCUS13815"/>
    </source>
</evidence>
<name>A0AAF3EII3_9BILA</name>
<accession>A0AAF3EII3</accession>
<organism evidence="2 3">
    <name type="scientific">Mesorhabditis belari</name>
    <dbReference type="NCBI Taxonomy" id="2138241"/>
    <lineage>
        <taxon>Eukaryota</taxon>
        <taxon>Metazoa</taxon>
        <taxon>Ecdysozoa</taxon>
        <taxon>Nematoda</taxon>
        <taxon>Chromadorea</taxon>
        <taxon>Rhabditida</taxon>
        <taxon>Rhabditina</taxon>
        <taxon>Rhabditomorpha</taxon>
        <taxon>Rhabditoidea</taxon>
        <taxon>Rhabditidae</taxon>
        <taxon>Mesorhabditinae</taxon>
        <taxon>Mesorhabditis</taxon>
    </lineage>
</organism>
<dbReference type="Proteomes" id="UP000887575">
    <property type="component" value="Unassembled WGS sequence"/>
</dbReference>
<evidence type="ECO:0000313" key="2">
    <source>
        <dbReference type="Proteomes" id="UP000887575"/>
    </source>
</evidence>
<feature type="chain" id="PRO_5042046109" evidence="1">
    <location>
        <begin position="21"/>
        <end position="204"/>
    </location>
</feature>
<dbReference type="AlphaFoldDB" id="A0AAF3EII3"/>
<sequence>MAFFSVSSTICLVLLAVVTAMPDRDSVDRRDTDTVKTVIKTVTASTRKCTADELTAGCTEAPNDIGPDRKLCTCIKGRVRGDTDTVKTVITSSEWLNMMPDRSSEERVRRDTDTVKTVIKTVTASVRKCTAEELKEGCTEAPNDFGPDKKSCTCSEGRVRRAPDAEEEAKTTVEERECTHEEMFDKHCTLVADIGQPLRCKCPV</sequence>
<protein>
    <submittedName>
        <fullName evidence="3">Uncharacterized protein</fullName>
    </submittedName>
</protein>
<evidence type="ECO:0000256" key="1">
    <source>
        <dbReference type="SAM" id="SignalP"/>
    </source>
</evidence>
<keyword evidence="1" id="KW-0732">Signal</keyword>
<proteinExistence type="predicted"/>
<dbReference type="WBParaSite" id="MBELARI_LOCUS13815">
    <property type="protein sequence ID" value="MBELARI_LOCUS13815"/>
    <property type="gene ID" value="MBELARI_LOCUS13815"/>
</dbReference>